<evidence type="ECO:0000259" key="4">
    <source>
        <dbReference type="PROSITE" id="PS50043"/>
    </source>
</evidence>
<evidence type="ECO:0000256" key="1">
    <source>
        <dbReference type="ARBA" id="ARBA00023015"/>
    </source>
</evidence>
<evidence type="ECO:0000256" key="2">
    <source>
        <dbReference type="ARBA" id="ARBA00023125"/>
    </source>
</evidence>
<evidence type="ECO:0000256" key="3">
    <source>
        <dbReference type="ARBA" id="ARBA00023163"/>
    </source>
</evidence>
<organism evidence="5 6">
    <name type="scientific">Rugosimonospora africana</name>
    <dbReference type="NCBI Taxonomy" id="556532"/>
    <lineage>
        <taxon>Bacteria</taxon>
        <taxon>Bacillati</taxon>
        <taxon>Actinomycetota</taxon>
        <taxon>Actinomycetes</taxon>
        <taxon>Micromonosporales</taxon>
        <taxon>Micromonosporaceae</taxon>
        <taxon>Rugosimonospora</taxon>
    </lineage>
</organism>
<reference evidence="5" key="1">
    <citation type="submission" date="2021-01" db="EMBL/GenBank/DDBJ databases">
        <title>Whole genome shotgun sequence of Rugosimonospora africana NBRC 104875.</title>
        <authorList>
            <person name="Komaki H."/>
            <person name="Tamura T."/>
        </authorList>
    </citation>
    <scope>NUCLEOTIDE SEQUENCE</scope>
    <source>
        <strain evidence="5">NBRC 104875</strain>
    </source>
</reference>
<dbReference type="Proteomes" id="UP000642748">
    <property type="component" value="Unassembled WGS sequence"/>
</dbReference>
<name>A0A8J3R1K5_9ACTN</name>
<evidence type="ECO:0000313" key="6">
    <source>
        <dbReference type="Proteomes" id="UP000642748"/>
    </source>
</evidence>
<dbReference type="GO" id="GO:0006355">
    <property type="term" value="P:regulation of DNA-templated transcription"/>
    <property type="evidence" value="ECO:0007669"/>
    <property type="project" value="InterPro"/>
</dbReference>
<dbReference type="InterPro" id="IPR016032">
    <property type="entry name" value="Sig_transdc_resp-reg_C-effctor"/>
</dbReference>
<keyword evidence="6" id="KW-1185">Reference proteome</keyword>
<dbReference type="InterPro" id="IPR045745">
    <property type="entry name" value="HTH_58_Actinobacteria-type"/>
</dbReference>
<keyword evidence="3" id="KW-0804">Transcription</keyword>
<dbReference type="PROSITE" id="PS50043">
    <property type="entry name" value="HTH_LUXR_2"/>
    <property type="match status" value="1"/>
</dbReference>
<dbReference type="PANTHER" id="PTHR44688:SF16">
    <property type="entry name" value="DNA-BINDING TRANSCRIPTIONAL ACTIVATOR DEVR_DOSR"/>
    <property type="match status" value="1"/>
</dbReference>
<sequence>MPDQASTDDLIVRYTHGSSIHAIATETGLTHYKVRSRLMAAGVELRTGGPAPRVQAAEVRVIRESATRALPAGPAPRLIPRHLAILHLLADGGTDKLIAETLHLSPAAVSNDRQLIYGRLGARNGAHAVALAIRYGLLRFAAARGRR</sequence>
<dbReference type="InterPro" id="IPR036388">
    <property type="entry name" value="WH-like_DNA-bd_sf"/>
</dbReference>
<dbReference type="Gene3D" id="1.10.10.10">
    <property type="entry name" value="Winged helix-like DNA-binding domain superfamily/Winged helix DNA-binding domain"/>
    <property type="match status" value="1"/>
</dbReference>
<feature type="domain" description="HTH luxR-type" evidence="4">
    <location>
        <begin position="71"/>
        <end position="136"/>
    </location>
</feature>
<protein>
    <recommendedName>
        <fullName evidence="4">HTH luxR-type domain-containing protein</fullName>
    </recommendedName>
</protein>
<keyword evidence="2" id="KW-0238">DNA-binding</keyword>
<dbReference type="InterPro" id="IPR000792">
    <property type="entry name" value="Tscrpt_reg_LuxR_C"/>
</dbReference>
<evidence type="ECO:0000313" key="5">
    <source>
        <dbReference type="EMBL" id="GIH19685.1"/>
    </source>
</evidence>
<accession>A0A8J3R1K5</accession>
<dbReference type="Pfam" id="PF19575">
    <property type="entry name" value="HTH_58"/>
    <property type="match status" value="1"/>
</dbReference>
<proteinExistence type="predicted"/>
<keyword evidence="1" id="KW-0805">Transcription regulation</keyword>
<dbReference type="EMBL" id="BONZ01000083">
    <property type="protein sequence ID" value="GIH19685.1"/>
    <property type="molecule type" value="Genomic_DNA"/>
</dbReference>
<dbReference type="SMART" id="SM00421">
    <property type="entry name" value="HTH_LUXR"/>
    <property type="match status" value="1"/>
</dbReference>
<gene>
    <name evidence="5" type="ORF">Raf01_78570</name>
</gene>
<dbReference type="RefSeq" id="WP_203923131.1">
    <property type="nucleotide sequence ID" value="NZ_BONZ01000083.1"/>
</dbReference>
<dbReference type="AlphaFoldDB" id="A0A8J3R1K5"/>
<dbReference type="SUPFAM" id="SSF46894">
    <property type="entry name" value="C-terminal effector domain of the bipartite response regulators"/>
    <property type="match status" value="1"/>
</dbReference>
<dbReference type="GO" id="GO:0003677">
    <property type="term" value="F:DNA binding"/>
    <property type="evidence" value="ECO:0007669"/>
    <property type="project" value="UniProtKB-KW"/>
</dbReference>
<dbReference type="PANTHER" id="PTHR44688">
    <property type="entry name" value="DNA-BINDING TRANSCRIPTIONAL ACTIVATOR DEVR_DOSR"/>
    <property type="match status" value="1"/>
</dbReference>
<dbReference type="Pfam" id="PF00196">
    <property type="entry name" value="GerE"/>
    <property type="match status" value="1"/>
</dbReference>
<comment type="caution">
    <text evidence="5">The sequence shown here is derived from an EMBL/GenBank/DDBJ whole genome shotgun (WGS) entry which is preliminary data.</text>
</comment>